<dbReference type="PRINTS" id="PR00834">
    <property type="entry name" value="PROTEASES2C"/>
</dbReference>
<keyword evidence="3" id="KW-0378">Hydrolase</keyword>
<evidence type="ECO:0000256" key="1">
    <source>
        <dbReference type="ARBA" id="ARBA00010541"/>
    </source>
</evidence>
<dbReference type="InterPro" id="IPR036034">
    <property type="entry name" value="PDZ_sf"/>
</dbReference>
<dbReference type="InterPro" id="IPR009003">
    <property type="entry name" value="Peptidase_S1_PA"/>
</dbReference>
<gene>
    <name evidence="6" type="ORF">NZ698_11795</name>
</gene>
<dbReference type="Pfam" id="PF13365">
    <property type="entry name" value="Trypsin_2"/>
    <property type="match status" value="1"/>
</dbReference>
<keyword evidence="2" id="KW-0645">Protease</keyword>
<accession>A0ABT2W6R5</accession>
<evidence type="ECO:0000256" key="2">
    <source>
        <dbReference type="ARBA" id="ARBA00022670"/>
    </source>
</evidence>
<protein>
    <submittedName>
        <fullName evidence="6">Trypsin-like peptidase domain-containing protein</fullName>
    </submittedName>
</protein>
<evidence type="ECO:0000259" key="5">
    <source>
        <dbReference type="PROSITE" id="PS50106"/>
    </source>
</evidence>
<evidence type="ECO:0000256" key="3">
    <source>
        <dbReference type="ARBA" id="ARBA00022801"/>
    </source>
</evidence>
<dbReference type="InterPro" id="IPR001478">
    <property type="entry name" value="PDZ"/>
</dbReference>
<evidence type="ECO:0000313" key="6">
    <source>
        <dbReference type="EMBL" id="MCU7617881.1"/>
    </source>
</evidence>
<dbReference type="Proteomes" id="UP001208649">
    <property type="component" value="Unassembled WGS sequence"/>
</dbReference>
<name>A0ABT2W6R5_9FLAO</name>
<keyword evidence="7" id="KW-1185">Reference proteome</keyword>
<dbReference type="Pfam" id="PF13180">
    <property type="entry name" value="PDZ_2"/>
    <property type="match status" value="1"/>
</dbReference>
<dbReference type="Gene3D" id="2.30.42.10">
    <property type="match status" value="2"/>
</dbReference>
<dbReference type="PANTHER" id="PTHR22939">
    <property type="entry name" value="SERINE PROTEASE FAMILY S1C HTRA-RELATED"/>
    <property type="match status" value="1"/>
</dbReference>
<feature type="region of interest" description="Disordered" evidence="4">
    <location>
        <begin position="103"/>
        <end position="123"/>
    </location>
</feature>
<dbReference type="SUPFAM" id="SSF50156">
    <property type="entry name" value="PDZ domain-like"/>
    <property type="match status" value="2"/>
</dbReference>
<dbReference type="Gene3D" id="2.40.10.120">
    <property type="match status" value="1"/>
</dbReference>
<feature type="domain" description="PDZ" evidence="5">
    <location>
        <begin position="308"/>
        <end position="393"/>
    </location>
</feature>
<dbReference type="SUPFAM" id="SSF50494">
    <property type="entry name" value="Trypsin-like serine proteases"/>
    <property type="match status" value="1"/>
</dbReference>
<comment type="similarity">
    <text evidence="1">Belongs to the peptidase S1C family.</text>
</comment>
<dbReference type="InterPro" id="IPR001940">
    <property type="entry name" value="Peptidase_S1C"/>
</dbReference>
<dbReference type="SMART" id="SM00228">
    <property type="entry name" value="PDZ"/>
    <property type="match status" value="2"/>
</dbReference>
<dbReference type="EMBL" id="JAOTEM010000002">
    <property type="protein sequence ID" value="MCU7617881.1"/>
    <property type="molecule type" value="Genomic_DNA"/>
</dbReference>
<comment type="caution">
    <text evidence="6">The sequence shown here is derived from an EMBL/GenBank/DDBJ whole genome shotgun (WGS) entry which is preliminary data.</text>
</comment>
<dbReference type="RefSeq" id="WP_263003331.1">
    <property type="nucleotide sequence ID" value="NZ_JAOTEM010000002.1"/>
</dbReference>
<reference evidence="7" key="1">
    <citation type="submission" date="2023-07" db="EMBL/GenBank/DDBJ databases">
        <title>Chryseobacterium sp. strain PBS4-4 Genome sequencing and assembly.</title>
        <authorList>
            <person name="Jung Y."/>
        </authorList>
    </citation>
    <scope>NUCLEOTIDE SEQUENCE [LARGE SCALE GENOMIC DNA]</scope>
    <source>
        <strain evidence="7">PBS4-4</strain>
    </source>
</reference>
<sequence>MKSTFKKLLPFAVVGVISGATTVGIQQYIGHDSSNVDQSYFTSSKNASFVGMNTAAVGDDFVKAAKTTVPAVVTIKNYQTRSANRASDQDLFDYFFGDPFGGRGQQRQKQPQQQAPDNMPSGMGSGVIISPDGYIISNNHVVAGANKLEVVLSNKKSYIATLIGTDPNTDISLLKIEEKGLPFLNFANSDNIDIGQWVLAVGNPLGLNSTVTAGIISAKGRGIGILGGQGKAANPIESFIQTDAAINPGNSGGALVNVNGDLIGINSAISSTTGYYQGYGFAVPANLARKVVEDIKKFGIVQRGFLGVNSLDLSDQQQVTGYNQQEKANLKVGSGVYIRGFSSNSGAQDAGLKAGDVITKIDQMEITDFADLSISIGSKRPGDKVQVTYLRNGKENVTTVTLKDQNGGTTARSKADLSVTEKIGAEFEPLNDRFKTEYGLNSGVVTKNVTEGSEMAKIGIVDDYIVIEINGKPVNSQKDVEKLLDKYQGNVQVKFVDNYGRIYTKGFKMP</sequence>
<dbReference type="PANTHER" id="PTHR22939:SF129">
    <property type="entry name" value="SERINE PROTEASE HTRA2, MITOCHONDRIAL"/>
    <property type="match status" value="1"/>
</dbReference>
<feature type="compositionally biased region" description="Low complexity" evidence="4">
    <location>
        <begin position="105"/>
        <end position="114"/>
    </location>
</feature>
<evidence type="ECO:0000313" key="7">
    <source>
        <dbReference type="Proteomes" id="UP001208649"/>
    </source>
</evidence>
<dbReference type="PROSITE" id="PS50106">
    <property type="entry name" value="PDZ"/>
    <property type="match status" value="1"/>
</dbReference>
<proteinExistence type="inferred from homology"/>
<organism evidence="6 7">
    <name type="scientific">Chryseobacterium edaphi</name>
    <dbReference type="NCBI Taxonomy" id="2976532"/>
    <lineage>
        <taxon>Bacteria</taxon>
        <taxon>Pseudomonadati</taxon>
        <taxon>Bacteroidota</taxon>
        <taxon>Flavobacteriia</taxon>
        <taxon>Flavobacteriales</taxon>
        <taxon>Weeksellaceae</taxon>
        <taxon>Chryseobacterium group</taxon>
        <taxon>Chryseobacterium</taxon>
    </lineage>
</organism>
<evidence type="ECO:0000256" key="4">
    <source>
        <dbReference type="SAM" id="MobiDB-lite"/>
    </source>
</evidence>